<proteinExistence type="predicted"/>
<name>A0ABV4Y1P7_9CYAN</name>
<dbReference type="EMBL" id="JBHFNR010000268">
    <property type="protein sequence ID" value="MFB2897861.1"/>
    <property type="molecule type" value="Genomic_DNA"/>
</dbReference>
<evidence type="ECO:0000313" key="2">
    <source>
        <dbReference type="Proteomes" id="UP001576784"/>
    </source>
</evidence>
<sequence>MSKFVNAQEVLELLVEEYQQDGKPLPQPKPLVISQVV</sequence>
<organism evidence="1 2">
    <name type="scientific">Floridaenema flaviceps BLCC-F50</name>
    <dbReference type="NCBI Taxonomy" id="3153642"/>
    <lineage>
        <taxon>Bacteria</taxon>
        <taxon>Bacillati</taxon>
        <taxon>Cyanobacteriota</taxon>
        <taxon>Cyanophyceae</taxon>
        <taxon>Oscillatoriophycideae</taxon>
        <taxon>Aerosakkonematales</taxon>
        <taxon>Aerosakkonemataceae</taxon>
        <taxon>Floridanema</taxon>
        <taxon>Floridanema flaviceps</taxon>
    </lineage>
</organism>
<evidence type="ECO:0000313" key="1">
    <source>
        <dbReference type="EMBL" id="MFB2897861.1"/>
    </source>
</evidence>
<dbReference type="RefSeq" id="WP_413267470.1">
    <property type="nucleotide sequence ID" value="NZ_JBHFNR010000268.1"/>
</dbReference>
<protein>
    <submittedName>
        <fullName evidence="1">Type II toxin-antitoxin system HicB family antitoxin</fullName>
    </submittedName>
</protein>
<keyword evidence="2" id="KW-1185">Reference proteome</keyword>
<gene>
    <name evidence="1" type="ORF">ACE1CI_33525</name>
</gene>
<accession>A0ABV4Y1P7</accession>
<comment type="caution">
    <text evidence="1">The sequence shown here is derived from an EMBL/GenBank/DDBJ whole genome shotgun (WGS) entry which is preliminary data.</text>
</comment>
<dbReference type="Proteomes" id="UP001576784">
    <property type="component" value="Unassembled WGS sequence"/>
</dbReference>
<reference evidence="1 2" key="1">
    <citation type="submission" date="2024-09" db="EMBL/GenBank/DDBJ databases">
        <title>Floridaenema gen nov. (Aerosakkonemataceae, Aerosakkonematales ord. nov., Cyanobacteria) from benthic tropical and subtropical fresh waters, with the description of four new species.</title>
        <authorList>
            <person name="Moretto J.A."/>
            <person name="Berthold D.E."/>
            <person name="Lefler F.W."/>
            <person name="Huang I.-S."/>
            <person name="Laughinghouse H. IV."/>
        </authorList>
    </citation>
    <scope>NUCLEOTIDE SEQUENCE [LARGE SCALE GENOMIC DNA]</scope>
    <source>
        <strain evidence="1 2">BLCC-F50</strain>
    </source>
</reference>